<evidence type="ECO:0000256" key="5">
    <source>
        <dbReference type="ARBA" id="ARBA00022692"/>
    </source>
</evidence>
<dbReference type="GO" id="GO:0016020">
    <property type="term" value="C:membrane"/>
    <property type="evidence" value="ECO:0007669"/>
    <property type="project" value="UniProtKB-SubCell"/>
</dbReference>
<keyword evidence="4" id="KW-0813">Transport</keyword>
<dbReference type="Pfam" id="PF03108">
    <property type="entry name" value="DBD_Tnp_Mut"/>
    <property type="match status" value="1"/>
</dbReference>
<dbReference type="GO" id="GO:0003677">
    <property type="term" value="F:DNA binding"/>
    <property type="evidence" value="ECO:0007669"/>
    <property type="project" value="UniProtKB-KW"/>
</dbReference>
<dbReference type="InterPro" id="IPR003593">
    <property type="entry name" value="AAA+_ATPase"/>
</dbReference>
<feature type="transmembrane region" description="Helical" evidence="19">
    <location>
        <begin position="900"/>
        <end position="918"/>
    </location>
</feature>
<comment type="function">
    <text evidence="16">May be a general defense protein.</text>
</comment>
<keyword evidence="5 19" id="KW-0812">Transmembrane</keyword>
<feature type="compositionally biased region" description="Polar residues" evidence="18">
    <location>
        <begin position="2177"/>
        <end position="2191"/>
    </location>
</feature>
<feature type="domain" description="ABC transporter" evidence="22">
    <location>
        <begin position="316"/>
        <end position="694"/>
    </location>
</feature>
<dbReference type="InterPro" id="IPR007021">
    <property type="entry name" value="DUF659"/>
</dbReference>
<dbReference type="Pfam" id="PF04937">
    <property type="entry name" value="DUF659"/>
    <property type="match status" value="1"/>
</dbReference>
<dbReference type="Gene3D" id="3.40.50.300">
    <property type="entry name" value="P-loop containing nucleotide triphosphate hydrolases"/>
    <property type="match status" value="2"/>
</dbReference>
<evidence type="ECO:0000256" key="11">
    <source>
        <dbReference type="ARBA" id="ARBA00022840"/>
    </source>
</evidence>
<dbReference type="InterPro" id="IPR013525">
    <property type="entry name" value="ABC2_TM"/>
</dbReference>
<feature type="region of interest" description="Disordered" evidence="18">
    <location>
        <begin position="1496"/>
        <end position="1520"/>
    </location>
</feature>
<dbReference type="Pfam" id="PF19055">
    <property type="entry name" value="ABC2_membrane_7"/>
    <property type="match status" value="1"/>
</dbReference>
<protein>
    <submittedName>
        <fullName evidence="23">Os01g0516800 protein</fullName>
    </submittedName>
</protein>
<dbReference type="Pfam" id="PF01061">
    <property type="entry name" value="ABC2_membrane"/>
    <property type="match status" value="1"/>
</dbReference>
<dbReference type="InterPro" id="IPR012337">
    <property type="entry name" value="RNaseH-like_sf"/>
</dbReference>
<dbReference type="PROSITE" id="PS00211">
    <property type="entry name" value="ABC_TRANSPORTER_1"/>
    <property type="match status" value="1"/>
</dbReference>
<evidence type="ECO:0000256" key="20">
    <source>
        <dbReference type="SAM" id="SignalP"/>
    </source>
</evidence>
<reference evidence="23 24" key="1">
    <citation type="journal article" date="2005" name="Nature">
        <title>The map-based sequence of the rice genome.</title>
        <authorList>
            <consortium name="International rice genome sequencing project (IRGSP)"/>
            <person name="Matsumoto T."/>
            <person name="Wu J."/>
            <person name="Kanamori H."/>
            <person name="Katayose Y."/>
            <person name="Fujisawa M."/>
            <person name="Namiki N."/>
            <person name="Mizuno H."/>
            <person name="Yamamoto K."/>
            <person name="Antonio B.A."/>
            <person name="Baba T."/>
            <person name="Sakata K."/>
            <person name="Nagamura Y."/>
            <person name="Aoki H."/>
            <person name="Arikawa K."/>
            <person name="Arita K."/>
            <person name="Bito T."/>
            <person name="Chiden Y."/>
            <person name="Fujitsuka N."/>
            <person name="Fukunaka R."/>
            <person name="Hamada M."/>
            <person name="Harada C."/>
            <person name="Hayashi A."/>
            <person name="Hijishita S."/>
            <person name="Honda M."/>
            <person name="Hosokawa S."/>
            <person name="Ichikawa Y."/>
            <person name="Idonuma A."/>
            <person name="Iijima M."/>
            <person name="Ikeda M."/>
            <person name="Ikeno M."/>
            <person name="Ito K."/>
            <person name="Ito S."/>
            <person name="Ito T."/>
            <person name="Ito Y."/>
            <person name="Ito Y."/>
            <person name="Iwabuchi A."/>
            <person name="Kamiya K."/>
            <person name="Karasawa W."/>
            <person name="Kurita K."/>
            <person name="Katagiri S."/>
            <person name="Kikuta A."/>
            <person name="Kobayashi H."/>
            <person name="Kobayashi N."/>
            <person name="Machita K."/>
            <person name="Maehara T."/>
            <person name="Masukawa M."/>
            <person name="Mizubayashi T."/>
            <person name="Mukai Y."/>
            <person name="Nagasaki H."/>
            <person name="Nagata Y."/>
            <person name="Naito S."/>
            <person name="Nakashima M."/>
            <person name="Nakama Y."/>
            <person name="Nakamichi Y."/>
            <person name="Nakamura M."/>
            <person name="Meguro A."/>
            <person name="Negishi M."/>
            <person name="Ohta I."/>
            <person name="Ohta T."/>
            <person name="Okamoto M."/>
            <person name="Ono N."/>
            <person name="Saji S."/>
            <person name="Sakaguchi M."/>
            <person name="Sakai K."/>
            <person name="Shibata M."/>
            <person name="Shimokawa T."/>
            <person name="Song J."/>
            <person name="Takazaki Y."/>
            <person name="Terasawa K."/>
            <person name="Tsugane M."/>
            <person name="Tsuji K."/>
            <person name="Ueda S."/>
            <person name="Waki K."/>
            <person name="Yamagata H."/>
            <person name="Yamamoto M."/>
            <person name="Yamamoto S."/>
            <person name="Yamane H."/>
            <person name="Yoshiki S."/>
            <person name="Yoshihara R."/>
            <person name="Yukawa K."/>
            <person name="Zhong H."/>
            <person name="Yano M."/>
            <person name="Yuan Q."/>
            <person name="Ouyang S."/>
            <person name="Liu J."/>
            <person name="Jones K.M."/>
            <person name="Gansberger K."/>
            <person name="Moffat K."/>
            <person name="Hill J."/>
            <person name="Bera J."/>
            <person name="Fadrosh D."/>
            <person name="Jin S."/>
            <person name="Johri S."/>
            <person name="Kim M."/>
            <person name="Overton L."/>
            <person name="Reardon M."/>
            <person name="Tsitrin T."/>
            <person name="Vuong H."/>
            <person name="Weaver B."/>
            <person name="Ciecko A."/>
            <person name="Tallon L."/>
            <person name="Jackson J."/>
            <person name="Pai G."/>
            <person name="Aken S.V."/>
            <person name="Utterback T."/>
            <person name="Reidmuller S."/>
            <person name="Feldblyum T."/>
            <person name="Hsiao J."/>
            <person name="Zismann V."/>
            <person name="Iobst S."/>
            <person name="de Vazeille A.R."/>
            <person name="Buell C.R."/>
            <person name="Ying K."/>
            <person name="Li Y."/>
            <person name="Lu T."/>
            <person name="Huang Y."/>
            <person name="Zhao Q."/>
            <person name="Feng Q."/>
            <person name="Zhang L."/>
            <person name="Zhu J."/>
            <person name="Weng Q."/>
            <person name="Mu J."/>
            <person name="Lu Y."/>
            <person name="Fan D."/>
            <person name="Liu Y."/>
            <person name="Guan J."/>
            <person name="Zhang Y."/>
            <person name="Yu S."/>
            <person name="Liu X."/>
            <person name="Zhang Y."/>
            <person name="Hong G."/>
            <person name="Han B."/>
            <person name="Choisne N."/>
            <person name="Demange N."/>
            <person name="Orjeda G."/>
            <person name="Samain S."/>
            <person name="Cattolico L."/>
            <person name="Pelletier E."/>
            <person name="Couloux A."/>
            <person name="Segurens B."/>
            <person name="Wincker P."/>
            <person name="D'Hont A."/>
            <person name="Scarpelli C."/>
            <person name="Weissenbach J."/>
            <person name="Salanoubat M."/>
            <person name="Quetier F."/>
            <person name="Yu Y."/>
            <person name="Kim H.R."/>
            <person name="Rambo T."/>
            <person name="Currie J."/>
            <person name="Collura K."/>
            <person name="Luo M."/>
            <person name="Yang T."/>
            <person name="Ammiraju J.S.S."/>
            <person name="Engler F."/>
            <person name="Soderlund C."/>
            <person name="Wing R.A."/>
            <person name="Palmer L.E."/>
            <person name="de la Bastide M."/>
            <person name="Spiegel L."/>
            <person name="Nascimento L."/>
            <person name="Zutavern T."/>
            <person name="O'Shaughnessy A."/>
            <person name="Dike S."/>
            <person name="Dedhia N."/>
            <person name="Preston R."/>
            <person name="Balija V."/>
            <person name="McCombie W.R."/>
            <person name="Chow T."/>
            <person name="Chen H."/>
            <person name="Chung M."/>
            <person name="Chen C."/>
            <person name="Shaw J."/>
            <person name="Wu H."/>
            <person name="Hsiao K."/>
            <person name="Chao Y."/>
            <person name="Chu M."/>
            <person name="Cheng C."/>
            <person name="Hour A."/>
            <person name="Lee P."/>
            <person name="Lin S."/>
            <person name="Lin Y."/>
            <person name="Liou J."/>
            <person name="Liu S."/>
            <person name="Hsing Y."/>
            <person name="Raghuvanshi S."/>
            <person name="Mohanty A."/>
            <person name="Bharti A.K."/>
            <person name="Gaur A."/>
            <person name="Gupta V."/>
            <person name="Kumar D."/>
            <person name="Ravi V."/>
            <person name="Vij S."/>
            <person name="Kapur A."/>
            <person name="Khurana P."/>
            <person name="Khurana P."/>
            <person name="Khurana J.P."/>
            <person name="Tyagi A.K."/>
            <person name="Gaikwad K."/>
            <person name="Singh A."/>
            <person name="Dalal V."/>
            <person name="Srivastava S."/>
            <person name="Dixit A."/>
            <person name="Pal A.K."/>
            <person name="Ghazi I.A."/>
            <person name="Yadav M."/>
            <person name="Pandit A."/>
            <person name="Bhargava A."/>
            <person name="Sureshbabu K."/>
            <person name="Batra K."/>
            <person name="Sharma T.R."/>
            <person name="Mohapatra T."/>
            <person name="Singh N.K."/>
            <person name="Messing J."/>
            <person name="Nelson A.B."/>
            <person name="Fuks G."/>
            <person name="Kavchok S."/>
            <person name="Keizer G."/>
            <person name="Linton E."/>
            <person name="Llaca V."/>
            <person name="Song R."/>
            <person name="Tanyolac B."/>
            <person name="Young S."/>
            <person name="Ho-Il K."/>
            <person name="Hahn J.H."/>
            <person name="Sangsakoo G."/>
            <person name="Vanavichit A."/>
            <person name="de Mattos Luiz.A.T."/>
            <person name="Zimmer P.D."/>
            <person name="Malone G."/>
            <person name="Dellagostin O."/>
            <person name="de Oliveira A.C."/>
            <person name="Bevan M."/>
            <person name="Bancroft I."/>
            <person name="Minx P."/>
            <person name="Cordum H."/>
            <person name="Wilson R."/>
            <person name="Cheng Z."/>
            <person name="Jin W."/>
            <person name="Jiang J."/>
            <person name="Leong S.A."/>
            <person name="Iwama H."/>
            <person name="Gojobori T."/>
            <person name="Itoh T."/>
            <person name="Niimura Y."/>
            <person name="Fujii Y."/>
            <person name="Habara T."/>
            <person name="Sakai H."/>
            <person name="Sato Y."/>
            <person name="Wilson G."/>
            <person name="Kumar K."/>
            <person name="McCouch S."/>
            <person name="Juretic N."/>
            <person name="Hoen D."/>
            <person name="Wright S."/>
            <person name="Bruskiewich R."/>
            <person name="Bureau T."/>
            <person name="Miyao A."/>
            <person name="Hirochika H."/>
            <person name="Nishikawa T."/>
            <person name="Kadowaki K."/>
            <person name="Sugiura M."/>
            <person name="Burr B."/>
            <person name="Sasaki T."/>
        </authorList>
    </citation>
    <scope>NUCLEOTIDE SEQUENCE [LARGE SCALE GENOMIC DNA]</scope>
    <source>
        <strain evidence="24">cv. Nipponbare</strain>
    </source>
</reference>
<dbReference type="Pfam" id="PF05699">
    <property type="entry name" value="Dimer_Tnp_hAT"/>
    <property type="match status" value="1"/>
</dbReference>
<keyword evidence="13" id="KW-0238">DNA-binding</keyword>
<dbReference type="GO" id="GO:0016887">
    <property type="term" value="F:ATP hydrolysis activity"/>
    <property type="evidence" value="ECO:0007669"/>
    <property type="project" value="InterPro"/>
</dbReference>
<evidence type="ECO:0000256" key="8">
    <source>
        <dbReference type="ARBA" id="ARBA00022741"/>
    </source>
</evidence>
<evidence type="ECO:0000256" key="10">
    <source>
        <dbReference type="ARBA" id="ARBA00022833"/>
    </source>
</evidence>
<evidence type="ECO:0000313" key="24">
    <source>
        <dbReference type="Proteomes" id="UP000000763"/>
    </source>
</evidence>
<keyword evidence="10" id="KW-0862">Zinc</keyword>
<dbReference type="SMART" id="SM00382">
    <property type="entry name" value="AAA"/>
    <property type="match status" value="1"/>
</dbReference>
<dbReference type="FunFam" id="3.40.50.300:FF:000059">
    <property type="entry name" value="ABC transporter G family member 40"/>
    <property type="match status" value="1"/>
</dbReference>
<dbReference type="SUPFAM" id="SSF52540">
    <property type="entry name" value="P-loop containing nucleoside triphosphate hydrolases"/>
    <property type="match status" value="2"/>
</dbReference>
<dbReference type="InterPro" id="IPR003656">
    <property type="entry name" value="Znf_BED"/>
</dbReference>
<dbReference type="GO" id="GO:0008270">
    <property type="term" value="F:zinc ion binding"/>
    <property type="evidence" value="ECO:0007669"/>
    <property type="project" value="UniProtKB-KW"/>
</dbReference>
<dbReference type="InterPro" id="IPR013581">
    <property type="entry name" value="PDR_assoc"/>
</dbReference>
<evidence type="ECO:0000256" key="18">
    <source>
        <dbReference type="SAM" id="MobiDB-lite"/>
    </source>
</evidence>
<feature type="chain" id="PRO_5002978657" evidence="20">
    <location>
        <begin position="17"/>
        <end position="2761"/>
    </location>
</feature>
<sequence length="2761" mass="312461">MAGAVLWLQLSRAMLGLLTSGEVSQFRPSLNISPSGTWYRVFSWTHRVWLAEANGVFSVKSAYSLLCAGKTRSAIGKIIWKSRAPTRCKFFMFLAMRGACLTTDNLQRRGWQMASICHLCLADGESCSHIFHDCPFTQQVWTRIRSRLDLPCSTPSEGLINWWYTARKTVHKQDRKTFDAGVILVTWLVWKERNARIFDGKAASAEQATSPMVSTNEHLVGVTGDDHERFLLRIKNRFDRVGLELPTIEVRAEGLAVEAEAYTWRSPAAPTVFTSMGNTLLALANAMHVLPITWKTKYTILHETNAIIKPCRFCGIRKKHIAESLVWKVRSKAAASKLTCTHKALQVSGRVTYNGHGMEQFVPERTAAYISQEDLHAGEMTVRETLAFSARCLGTGDRQDLLNELTRREKEANVTPEHDIDMFMKDETSVENRSFPLEFLALLPSHTTVASESLCSLSSHHPLGPREKVKQGLICCHRVKLHIQSIYTVVVQFEKKSTQLLKNNGLRYLIKLIRKDIAHHLNAIGLCLLSLLVYYCINFLSDSPMLFLLPIRLFIMESANGGESKIVINYIMQILGLHICADTLVGNDMARGISGGQRKRVTIGEILIGPARALFMDDISTGLDSSTAFQIVNFLRQMVHILGETAVISLLQPSHEMYDLFDDIIFLSEGHIVYQGPKEKAVDFFESLGFICPHRKAIADFLLEVTSRKDQQQYWSREDEPYRYFTVERFSEAFHTGQTITKVLEVPLERNLSSLSALETSKYGVRKRKLVKAIFSREFRLLRRNPSVYILTVLSFVAMTVFWHNNMRHDSVDDGGIYLGVLFFFMAETMFSNMCDLGGTIMKLPLFFTQRDVFYPAWAYTFPTWILKIPITLIQVTIWVTMTYYPIGFDRNIGRLAKHYFLLLALSQMSSSLFRLVAGVTRNMFAAKIFGTFTMLLLLLLSGFVVSSKNLNKFWMLGYWISPLMYAQNAISTNEFTAHSWSKVLPGSSESLGASVLESRGLFLETKWYWVGLGALVGYTFLFNCLYTVALACFKSPGRTFLLGGPKVLNKKLEELSRNTPVKSQQKRVTNELQSSVSRRATLPFMPLSLTFNDIRYSVDMPKEKKVCAGTEDRLEILKGVSGAFRPGVLTALMGFSGAGKTTLMDVLAGRKTGGYTEGTINISGYPKKQETFSRVFGYCEQSNIHSPHLTVLESLLFSAWLRLPSEIDSMTRKMFVENVMELLELTSLQDAHVGLAEENGLSSEQRRRLTIAVELVANPSIIFMDEPTSGLDARGAAIVMRTVRNLVDTGKTIVCTIHQPSIDIFESLDELFLLNQGGEEIYVGPLGSHSSELIKYFEVNSNLSAKPIVNYKKEKRLNGMGQVCTVHEAQVEMSDSRDPVWEHGENIPPGWRCKYCHTKRGGGGATRLKQHLAARGKGVTYCNSVPPDVREFFCRELDRIKDAGDQRKSDSGRRVEAARVNYYDLTGDADEEEQMEAAIATSRQDENFRRDVEERGGTYEHGGGSGSAQPEARKGRNNPITNMLRRATSHRESPAVRDYNLASAKAPVQPRIDTGFFTKKGKQARQAIGESWARFFFTAGIPGRNADNPYFVSAVRETQKWGESVPSPTGNEIDGKYLDSTEKDVKKQFDRFKKDWDEYGVTIMCDSWTGPTSMSVINFLIYCNGIMFFHKSIDATGQSQDANFVLKEIRKVVREIGSEHVVQIITDNGSNYKKACRLLRQEYKTIVWQPCVAHTVNLMLKEVGKMPDHEMVIESARKICRWLYNHNKLHAMMVLAIGGELVKWNATRFGTNYMFLQSFLRKRDLFMQWMASSVFMQSKFSGTLEGRYAHACLSSLSWWENLEAVVNSVQPMYSFLRFADEDKNPNLSEVLLRYQLLKMEYDSLFANQRDKFEAYMEIMNRRMHDLTNETLINAAAALNPRTHYTYSPSATVFQDLRQAFEWMTDIDTAAAALLEVEMYRRKTGEFGRALARRMAIDGKTSPAQWWSMFASDTPNLKKLALCLVGQCCSSSGCERNWSTFAFVHTKVRNRLTHKKLNKLVYVNYNLRLRIQQANAQIRVEDDDPLQRLADLSFYETNNHISAWMDNARSNACPELDEDSAESDAPLPSQLVSDLVNLDDLRRTTGASSIAEWADTNVGDTHIGKRKTRKPPKARPSKKVKGKGPRSTSVDSDEETQGSPEYQESNDSSSRTETDDGDDDGRGGQGTTNVPPRGHTQQSDHHSPVQFTGEGDFTHATQDQDHGAPSSQRTTIAPGVRQQQQFSDIQQDSSSSFSASSFESGYPTNIHYTGRRFFVTTVIALLFGTVFWNLGMKRMSGDMPIRLYYGDAPIQICDSGVDLTVYAFHDTSLNAPEHMGLNDVLGWLYNMFGVDPVHDKFVINAVWPVRGQHGWQWRVVKVASTGSWRKFVSKVREKGYSLAIVVQKTTCVDLSGESSHAVVEETPLEGEEVVEGNTQGEVIVRGTNREANDSDDEEPDSPMRVDAAEENEAVVDQMELENEEYLALVVEGEDTTLWDNETNIPDDWTTISMSRMKVNDGLDAHWCYDSKQVKVGQMFHDKGHLQDAVKRWVFVQKREFRVKVSNRTTYDVKCIQGGCPWRVHGYKPQHDTLWVASRVEQHTCLLENTRLVHRNLTVTFVAQMVYSKVVRKTSLSPFTIMHDVEKEYRYEISYDKAWRAKQKALEMRFGTYEDSYHNLPPLLEVMQARNPGTHMAILDEVNEYGENVLRRAFWSHTPCTLESKDLHEACSHEACSIFLFCPKVG</sequence>
<dbReference type="PANTHER" id="PTHR48040">
    <property type="entry name" value="PLEIOTROPIC DRUG RESISTANCE PROTEIN 1-LIKE ISOFORM X1"/>
    <property type="match status" value="1"/>
</dbReference>
<keyword evidence="15" id="KW-0539">Nucleus</keyword>
<dbReference type="InterPro" id="IPR034003">
    <property type="entry name" value="ABCG_PDR_2"/>
</dbReference>
<gene>
    <name evidence="23" type="ordered locus">Os01g0516800</name>
</gene>
<name>C7IWU0_ORYSJ</name>
<dbReference type="GO" id="GO:0005634">
    <property type="term" value="C:nucleus"/>
    <property type="evidence" value="ECO:0007669"/>
    <property type="project" value="UniProtKB-SubCell"/>
</dbReference>
<feature type="domain" description="BED-type" evidence="21">
    <location>
        <begin position="1376"/>
        <end position="1430"/>
    </location>
</feature>
<dbReference type="Pfam" id="PF00005">
    <property type="entry name" value="ABC_tran"/>
    <property type="match status" value="1"/>
</dbReference>
<evidence type="ECO:0000256" key="1">
    <source>
        <dbReference type="ARBA" id="ARBA00004123"/>
    </source>
</evidence>
<evidence type="ECO:0000256" key="19">
    <source>
        <dbReference type="SAM" id="Phobius"/>
    </source>
</evidence>
<feature type="transmembrane region" description="Helical" evidence="19">
    <location>
        <begin position="1008"/>
        <end position="1034"/>
    </location>
</feature>
<comment type="similarity">
    <text evidence="3">Belongs to the ABC transporter superfamily. ABCG family. PDR (TC 3.A.1.205) subfamily.</text>
</comment>
<keyword evidence="20" id="KW-0732">Signal</keyword>
<dbReference type="Pfam" id="PF13966">
    <property type="entry name" value="zf-RVT"/>
    <property type="match status" value="1"/>
</dbReference>
<dbReference type="GO" id="GO:0140359">
    <property type="term" value="F:ABC-type transporter activity"/>
    <property type="evidence" value="ECO:0007669"/>
    <property type="project" value="InterPro"/>
</dbReference>
<dbReference type="InterPro" id="IPR026960">
    <property type="entry name" value="RVT-Znf"/>
</dbReference>
<dbReference type="InterPro" id="IPR017871">
    <property type="entry name" value="ABC_transporter-like_CS"/>
</dbReference>
<dbReference type="GO" id="GO:0046983">
    <property type="term" value="F:protein dimerization activity"/>
    <property type="evidence" value="ECO:0007669"/>
    <property type="project" value="InterPro"/>
</dbReference>
<dbReference type="SUPFAM" id="SSF53098">
    <property type="entry name" value="Ribonuclease H-like"/>
    <property type="match status" value="1"/>
</dbReference>
<evidence type="ECO:0000256" key="17">
    <source>
        <dbReference type="PROSITE-ProRule" id="PRU00027"/>
    </source>
</evidence>
<evidence type="ECO:0000256" key="3">
    <source>
        <dbReference type="ARBA" id="ARBA00006012"/>
    </source>
</evidence>
<evidence type="ECO:0000256" key="4">
    <source>
        <dbReference type="ARBA" id="ARBA00022448"/>
    </source>
</evidence>
<dbReference type="EMBL" id="AP008207">
    <property type="protein sequence ID" value="BAH91107.1"/>
    <property type="molecule type" value="Genomic_DNA"/>
</dbReference>
<evidence type="ECO:0000256" key="13">
    <source>
        <dbReference type="ARBA" id="ARBA00023125"/>
    </source>
</evidence>
<evidence type="ECO:0000256" key="12">
    <source>
        <dbReference type="ARBA" id="ARBA00022989"/>
    </source>
</evidence>
<keyword evidence="8" id="KW-0547">Nucleotide-binding</keyword>
<evidence type="ECO:0000259" key="21">
    <source>
        <dbReference type="PROSITE" id="PS50808"/>
    </source>
</evidence>
<feature type="compositionally biased region" description="Basic residues" evidence="18">
    <location>
        <begin position="2144"/>
        <end position="2164"/>
    </location>
</feature>
<dbReference type="Proteomes" id="UP000000763">
    <property type="component" value="Chromosome 1"/>
</dbReference>
<dbReference type="PANTHER" id="PTHR48040:SF19">
    <property type="entry name" value="OS01G0516900 PROTEIN"/>
    <property type="match status" value="1"/>
</dbReference>
<dbReference type="InterPro" id="IPR027417">
    <property type="entry name" value="P-loop_NTPase"/>
</dbReference>
<organism evidence="23 24">
    <name type="scientific">Oryza sativa subsp. japonica</name>
    <name type="common">Rice</name>
    <dbReference type="NCBI Taxonomy" id="39947"/>
    <lineage>
        <taxon>Eukaryota</taxon>
        <taxon>Viridiplantae</taxon>
        <taxon>Streptophyta</taxon>
        <taxon>Embryophyta</taxon>
        <taxon>Tracheophyta</taxon>
        <taxon>Spermatophyta</taxon>
        <taxon>Magnoliopsida</taxon>
        <taxon>Liliopsida</taxon>
        <taxon>Poales</taxon>
        <taxon>Poaceae</taxon>
        <taxon>BOP clade</taxon>
        <taxon>Oryzoideae</taxon>
        <taxon>Oryzeae</taxon>
        <taxon>Oryzinae</taxon>
        <taxon>Oryza</taxon>
        <taxon>Oryza sativa</taxon>
    </lineage>
</organism>
<accession>C7IWU0</accession>
<keyword evidence="12 19" id="KW-1133">Transmembrane helix</keyword>
<comment type="subcellular location">
    <subcellularLocation>
        <location evidence="2">Membrane</location>
        <topology evidence="2">Multi-pass membrane protein</topology>
    </subcellularLocation>
    <subcellularLocation>
        <location evidence="1">Nucleus</location>
    </subcellularLocation>
</comment>
<evidence type="ECO:0000256" key="2">
    <source>
        <dbReference type="ARBA" id="ARBA00004141"/>
    </source>
</evidence>
<dbReference type="InterPro" id="IPR043926">
    <property type="entry name" value="ABCG_dom"/>
</dbReference>
<keyword evidence="14 19" id="KW-0472">Membrane</keyword>
<evidence type="ECO:0000259" key="22">
    <source>
        <dbReference type="PROSITE" id="PS50893"/>
    </source>
</evidence>
<dbReference type="KEGG" id="dosa:Os01g0516800"/>
<dbReference type="InterPro" id="IPR008906">
    <property type="entry name" value="HATC_C_dom"/>
</dbReference>
<evidence type="ECO:0000256" key="6">
    <source>
        <dbReference type="ARBA" id="ARBA00022723"/>
    </source>
</evidence>
<keyword evidence="6" id="KW-0479">Metal-binding</keyword>
<feature type="transmembrane region" description="Helical" evidence="19">
    <location>
        <begin position="857"/>
        <end position="880"/>
    </location>
</feature>
<feature type="region of interest" description="Disordered" evidence="18">
    <location>
        <begin position="2138"/>
        <end position="2276"/>
    </location>
</feature>
<feature type="transmembrane region" description="Helical" evidence="19">
    <location>
        <begin position="787"/>
        <end position="804"/>
    </location>
</feature>
<evidence type="ECO:0000313" key="23">
    <source>
        <dbReference type="EMBL" id="BAH91107.1"/>
    </source>
</evidence>
<evidence type="ECO:0000256" key="15">
    <source>
        <dbReference type="ARBA" id="ARBA00023242"/>
    </source>
</evidence>
<feature type="compositionally biased region" description="Low complexity" evidence="18">
    <location>
        <begin position="2258"/>
        <end position="2276"/>
    </location>
</feature>
<feature type="signal peptide" evidence="20">
    <location>
        <begin position="1"/>
        <end position="16"/>
    </location>
</feature>
<proteinExistence type="inferred from homology"/>
<dbReference type="FunFam" id="3.40.50.300:FF:000532">
    <property type="entry name" value="ABC transporter G family member 34"/>
    <property type="match status" value="1"/>
</dbReference>
<keyword evidence="7" id="KW-0677">Repeat</keyword>
<dbReference type="PROSITE" id="PS50808">
    <property type="entry name" value="ZF_BED"/>
    <property type="match status" value="1"/>
</dbReference>
<dbReference type="Pfam" id="PF08370">
    <property type="entry name" value="PDR_assoc"/>
    <property type="match status" value="1"/>
</dbReference>
<evidence type="ECO:0000256" key="16">
    <source>
        <dbReference type="ARBA" id="ARBA00037747"/>
    </source>
</evidence>
<feature type="domain" description="ABC transporter" evidence="22">
    <location>
        <begin position="1090"/>
        <end position="1342"/>
    </location>
</feature>
<dbReference type="InterPro" id="IPR003439">
    <property type="entry name" value="ABC_transporter-like_ATP-bd"/>
</dbReference>
<evidence type="ECO:0000256" key="9">
    <source>
        <dbReference type="ARBA" id="ARBA00022771"/>
    </source>
</evidence>
<keyword evidence="9 17" id="KW-0863">Zinc-finger</keyword>
<feature type="transmembrane region" description="Helical" evidence="19">
    <location>
        <begin position="816"/>
        <end position="836"/>
    </location>
</feature>
<reference evidence="24" key="2">
    <citation type="journal article" date="2008" name="Nucleic Acids Res.">
        <title>The rice annotation project database (RAP-DB): 2008 update.</title>
        <authorList>
            <consortium name="The rice annotation project (RAP)"/>
        </authorList>
    </citation>
    <scope>GENOME REANNOTATION</scope>
    <source>
        <strain evidence="24">cv. Nipponbare</strain>
    </source>
</reference>
<feature type="transmembrane region" description="Helical" evidence="19">
    <location>
        <begin position="925"/>
        <end position="946"/>
    </location>
</feature>
<keyword evidence="11" id="KW-0067">ATP-binding</keyword>
<evidence type="ECO:0000256" key="14">
    <source>
        <dbReference type="ARBA" id="ARBA00023136"/>
    </source>
</evidence>
<dbReference type="PROSITE" id="PS50893">
    <property type="entry name" value="ABC_TRANSPORTER_2"/>
    <property type="match status" value="2"/>
</dbReference>
<dbReference type="InterPro" id="IPR004332">
    <property type="entry name" value="Transposase_MuDR"/>
</dbReference>
<dbReference type="CDD" id="cd03232">
    <property type="entry name" value="ABCG_PDR_domain2"/>
    <property type="match status" value="1"/>
</dbReference>
<evidence type="ECO:0000256" key="7">
    <source>
        <dbReference type="ARBA" id="ARBA00022737"/>
    </source>
</evidence>
<dbReference type="GO" id="GO:0005524">
    <property type="term" value="F:ATP binding"/>
    <property type="evidence" value="ECO:0007669"/>
    <property type="project" value="UniProtKB-KW"/>
</dbReference>